<accession>A0AAE0ZJ56</accession>
<name>A0AAE0ZJ56_9GAST</name>
<dbReference type="Proteomes" id="UP001283361">
    <property type="component" value="Unassembled WGS sequence"/>
</dbReference>
<evidence type="ECO:0000313" key="2">
    <source>
        <dbReference type="EMBL" id="KAK3769721.1"/>
    </source>
</evidence>
<dbReference type="AlphaFoldDB" id="A0AAE0ZJ56"/>
<sequence length="106" mass="12240">MKGERFSTLPSVLAEYGHVPEKERSKTESFADGEDEENIDLSKEKQEKSFKKKFQKQPKASQSHTRSRHERMSAKRAWSRKGSEAEGDIVLVNKCMHTGQKQEEKD</sequence>
<evidence type="ECO:0000256" key="1">
    <source>
        <dbReference type="SAM" id="MobiDB-lite"/>
    </source>
</evidence>
<feature type="compositionally biased region" description="Basic and acidic residues" evidence="1">
    <location>
        <begin position="18"/>
        <end position="29"/>
    </location>
</feature>
<dbReference type="EMBL" id="JAWDGP010003892">
    <property type="protein sequence ID" value="KAK3769721.1"/>
    <property type="molecule type" value="Genomic_DNA"/>
</dbReference>
<protein>
    <submittedName>
        <fullName evidence="2">Uncharacterized protein</fullName>
    </submittedName>
</protein>
<evidence type="ECO:0000313" key="3">
    <source>
        <dbReference type="Proteomes" id="UP001283361"/>
    </source>
</evidence>
<feature type="region of interest" description="Disordered" evidence="1">
    <location>
        <begin position="1"/>
        <end position="106"/>
    </location>
</feature>
<proteinExistence type="predicted"/>
<reference evidence="2" key="1">
    <citation type="journal article" date="2023" name="G3 (Bethesda)">
        <title>A reference genome for the long-term kleptoplast-retaining sea slug Elysia crispata morphotype clarki.</title>
        <authorList>
            <person name="Eastman K.E."/>
            <person name="Pendleton A.L."/>
            <person name="Shaikh M.A."/>
            <person name="Suttiyut T."/>
            <person name="Ogas R."/>
            <person name="Tomko P."/>
            <person name="Gavelis G."/>
            <person name="Widhalm J.R."/>
            <person name="Wisecaver J.H."/>
        </authorList>
    </citation>
    <scope>NUCLEOTIDE SEQUENCE</scope>
    <source>
        <strain evidence="2">ECLA1</strain>
    </source>
</reference>
<gene>
    <name evidence="2" type="ORF">RRG08_004970</name>
</gene>
<keyword evidence="3" id="KW-1185">Reference proteome</keyword>
<comment type="caution">
    <text evidence="2">The sequence shown here is derived from an EMBL/GenBank/DDBJ whole genome shotgun (WGS) entry which is preliminary data.</text>
</comment>
<organism evidence="2 3">
    <name type="scientific">Elysia crispata</name>
    <name type="common">lettuce slug</name>
    <dbReference type="NCBI Taxonomy" id="231223"/>
    <lineage>
        <taxon>Eukaryota</taxon>
        <taxon>Metazoa</taxon>
        <taxon>Spiralia</taxon>
        <taxon>Lophotrochozoa</taxon>
        <taxon>Mollusca</taxon>
        <taxon>Gastropoda</taxon>
        <taxon>Heterobranchia</taxon>
        <taxon>Euthyneura</taxon>
        <taxon>Panpulmonata</taxon>
        <taxon>Sacoglossa</taxon>
        <taxon>Placobranchoidea</taxon>
        <taxon>Plakobranchidae</taxon>
        <taxon>Elysia</taxon>
    </lineage>
</organism>
<feature type="compositionally biased region" description="Basic and acidic residues" evidence="1">
    <location>
        <begin position="40"/>
        <end position="49"/>
    </location>
</feature>